<proteinExistence type="predicted"/>
<keyword evidence="2" id="KW-1185">Reference proteome</keyword>
<sequence>MFTTDRLILREFKDGDLDSLLALRNEPSVQRGVTSQPTVPRPTKYKEFLKELAENSTIWFTIILKETGGFVGQCSIKATEPQKNRDAVFGISMFPEFWGKGYGTEATRFTVDYAFKALGVQRVSLTVLEGNPGAIAVYKKVGFQIEGRKRRANWVEGKWEDLLSMGVLDQEWAALYSKGTPS</sequence>
<gene>
    <name evidence="1" type="ORF">BV22DRAFT_263505</name>
</gene>
<reference evidence="1" key="1">
    <citation type="journal article" date="2021" name="New Phytol.">
        <title>Evolutionary innovations through gain and loss of genes in the ectomycorrhizal Boletales.</title>
        <authorList>
            <person name="Wu G."/>
            <person name="Miyauchi S."/>
            <person name="Morin E."/>
            <person name="Kuo A."/>
            <person name="Drula E."/>
            <person name="Varga T."/>
            <person name="Kohler A."/>
            <person name="Feng B."/>
            <person name="Cao Y."/>
            <person name="Lipzen A."/>
            <person name="Daum C."/>
            <person name="Hundley H."/>
            <person name="Pangilinan J."/>
            <person name="Johnson J."/>
            <person name="Barry K."/>
            <person name="LaButti K."/>
            <person name="Ng V."/>
            <person name="Ahrendt S."/>
            <person name="Min B."/>
            <person name="Choi I.G."/>
            <person name="Park H."/>
            <person name="Plett J.M."/>
            <person name="Magnuson J."/>
            <person name="Spatafora J.W."/>
            <person name="Nagy L.G."/>
            <person name="Henrissat B."/>
            <person name="Grigoriev I.V."/>
            <person name="Yang Z.L."/>
            <person name="Xu J."/>
            <person name="Martin F.M."/>
        </authorList>
    </citation>
    <scope>NUCLEOTIDE SEQUENCE</scope>
    <source>
        <strain evidence="1">KUC20120723A-06</strain>
    </source>
</reference>
<dbReference type="Proteomes" id="UP000790709">
    <property type="component" value="Unassembled WGS sequence"/>
</dbReference>
<comment type="caution">
    <text evidence="1">The sequence shown here is derived from an EMBL/GenBank/DDBJ whole genome shotgun (WGS) entry which is preliminary data.</text>
</comment>
<evidence type="ECO:0000313" key="2">
    <source>
        <dbReference type="Proteomes" id="UP000790709"/>
    </source>
</evidence>
<dbReference type="EMBL" id="MU266363">
    <property type="protein sequence ID" value="KAH7927679.1"/>
    <property type="molecule type" value="Genomic_DNA"/>
</dbReference>
<organism evidence="1 2">
    <name type="scientific">Leucogyrophana mollusca</name>
    <dbReference type="NCBI Taxonomy" id="85980"/>
    <lineage>
        <taxon>Eukaryota</taxon>
        <taxon>Fungi</taxon>
        <taxon>Dikarya</taxon>
        <taxon>Basidiomycota</taxon>
        <taxon>Agaricomycotina</taxon>
        <taxon>Agaricomycetes</taxon>
        <taxon>Agaricomycetidae</taxon>
        <taxon>Boletales</taxon>
        <taxon>Boletales incertae sedis</taxon>
        <taxon>Leucogyrophana</taxon>
    </lineage>
</organism>
<protein>
    <submittedName>
        <fullName evidence="1">Acyl-CoA N-acyltransferase</fullName>
    </submittedName>
</protein>
<name>A0ACB8BQM5_9AGAM</name>
<accession>A0ACB8BQM5</accession>
<evidence type="ECO:0000313" key="1">
    <source>
        <dbReference type="EMBL" id="KAH7927679.1"/>
    </source>
</evidence>